<dbReference type="Gene3D" id="2.60.120.10">
    <property type="entry name" value="Jelly Rolls"/>
    <property type="match status" value="1"/>
</dbReference>
<protein>
    <submittedName>
        <fullName evidence="1">Uncharacterized protein</fullName>
    </submittedName>
</protein>
<evidence type="ECO:0000313" key="1">
    <source>
        <dbReference type="EMBL" id="TQO38427.1"/>
    </source>
</evidence>
<dbReference type="EMBL" id="VHIF01000001">
    <property type="protein sequence ID" value="TQO38427.1"/>
    <property type="molecule type" value="Genomic_DNA"/>
</dbReference>
<dbReference type="Proteomes" id="UP000315363">
    <property type="component" value="Unassembled WGS sequence"/>
</dbReference>
<reference evidence="1 2" key="1">
    <citation type="submission" date="2019-06" db="EMBL/GenBank/DDBJ databases">
        <title>A large-scale integrated study on North Sea by COGITO (Coastal Microbe Genomic &amp; Taxonomic Observatory).</title>
        <authorList>
            <person name="Teeling H."/>
        </authorList>
    </citation>
    <scope>NUCLEOTIDE SEQUENCE [LARGE SCALE GENOMIC DNA]</scope>
    <source>
        <strain evidence="1 2">MAR_2009_79</strain>
    </source>
</reference>
<dbReference type="InterPro" id="IPR014710">
    <property type="entry name" value="RmlC-like_jellyroll"/>
</dbReference>
<proteinExistence type="predicted"/>
<dbReference type="RefSeq" id="WP_142190046.1">
    <property type="nucleotide sequence ID" value="NZ_VHIF01000001.1"/>
</dbReference>
<keyword evidence="2" id="KW-1185">Reference proteome</keyword>
<accession>A0ABY3ACE4</accession>
<comment type="caution">
    <text evidence="1">The sequence shown here is derived from an EMBL/GenBank/DDBJ whole genome shotgun (WGS) entry which is preliminary data.</text>
</comment>
<sequence length="131" mass="14607">MGLIEKISNEKAGFHPVVVKDCWQVIKVNYSQQNELDKIDSLIRNGNNALALCLLTGRAVLLIQNSEKNAVSLKAITMVRGSSYVIPENVGYNIAMEKGCQLFAVESPYNRTENVRKIPLTNAELEVIKKM</sequence>
<evidence type="ECO:0000313" key="2">
    <source>
        <dbReference type="Proteomes" id="UP000315363"/>
    </source>
</evidence>
<name>A0ABY3ACE4_9FLAO</name>
<organism evidence="1 2">
    <name type="scientific">Arenibacter algicola</name>
    <dbReference type="NCBI Taxonomy" id="616991"/>
    <lineage>
        <taxon>Bacteria</taxon>
        <taxon>Pseudomonadati</taxon>
        <taxon>Bacteroidota</taxon>
        <taxon>Flavobacteriia</taxon>
        <taxon>Flavobacteriales</taxon>
        <taxon>Flavobacteriaceae</taxon>
        <taxon>Arenibacter</taxon>
    </lineage>
</organism>
<gene>
    <name evidence="1" type="ORF">GQ41_3074</name>
</gene>